<protein>
    <submittedName>
        <fullName evidence="1">Uncharacterized protein</fullName>
    </submittedName>
</protein>
<dbReference type="KEGG" id="fcy:FRACYDRAFT_249161"/>
<name>A0A1E7ESH6_9STRA</name>
<gene>
    <name evidence="1" type="ORF">FRACYDRAFT_249161</name>
</gene>
<dbReference type="EMBL" id="KV784378">
    <property type="protein sequence ID" value="OEU08819.1"/>
    <property type="molecule type" value="Genomic_DNA"/>
</dbReference>
<evidence type="ECO:0000313" key="2">
    <source>
        <dbReference type="Proteomes" id="UP000095751"/>
    </source>
</evidence>
<dbReference type="Proteomes" id="UP000095751">
    <property type="component" value="Unassembled WGS sequence"/>
</dbReference>
<dbReference type="InParanoid" id="A0A1E7ESH6"/>
<reference evidence="1 2" key="1">
    <citation type="submission" date="2016-09" db="EMBL/GenBank/DDBJ databases">
        <title>Extensive genetic diversity and differential bi-allelic expression allows diatom success in the polar Southern Ocean.</title>
        <authorList>
            <consortium name="DOE Joint Genome Institute"/>
            <person name="Mock T."/>
            <person name="Otillar R.P."/>
            <person name="Strauss J."/>
            <person name="Dupont C."/>
            <person name="Frickenhaus S."/>
            <person name="Maumus F."/>
            <person name="Mcmullan M."/>
            <person name="Sanges R."/>
            <person name="Schmutz J."/>
            <person name="Toseland A."/>
            <person name="Valas R."/>
            <person name="Veluchamy A."/>
            <person name="Ward B.J."/>
            <person name="Allen A."/>
            <person name="Barry K."/>
            <person name="Falciatore A."/>
            <person name="Ferrante M."/>
            <person name="Fortunato A.E."/>
            <person name="Gloeckner G."/>
            <person name="Gruber A."/>
            <person name="Hipkin R."/>
            <person name="Janech M."/>
            <person name="Kroth P."/>
            <person name="Leese F."/>
            <person name="Lindquist E."/>
            <person name="Lyon B.R."/>
            <person name="Martin J."/>
            <person name="Mayer C."/>
            <person name="Parker M."/>
            <person name="Quesneville H."/>
            <person name="Raymond J."/>
            <person name="Uhlig C."/>
            <person name="Valentin K.U."/>
            <person name="Worden A.Z."/>
            <person name="Armbrust E.V."/>
            <person name="Bowler C."/>
            <person name="Green B."/>
            <person name="Moulton V."/>
            <person name="Van Oosterhout C."/>
            <person name="Grigoriev I."/>
        </authorList>
    </citation>
    <scope>NUCLEOTIDE SEQUENCE [LARGE SCALE GENOMIC DNA]</scope>
    <source>
        <strain evidence="1 2">CCMP1102</strain>
    </source>
</reference>
<sequence>MVMDILCAVNLAANAMVNGICCCYQMNEENKRREAHEATIQRAIRDEFDRQAMMVQQHNSKTMQEKDDAAAASLIQDQRRRKLMKEKNKANNNIAANNNNRGDQSTEESNHVVGPITIPLLVTDNNNSFLRKVIKSKLRISLTDIPSNLLVSSRDSFINSSAASSRNSCLTSRLNNGELSSLFDESLDDEDDDFQEILIE</sequence>
<evidence type="ECO:0000313" key="1">
    <source>
        <dbReference type="EMBL" id="OEU08819.1"/>
    </source>
</evidence>
<proteinExistence type="predicted"/>
<keyword evidence="2" id="KW-1185">Reference proteome</keyword>
<organism evidence="1 2">
    <name type="scientific">Fragilariopsis cylindrus CCMP1102</name>
    <dbReference type="NCBI Taxonomy" id="635003"/>
    <lineage>
        <taxon>Eukaryota</taxon>
        <taxon>Sar</taxon>
        <taxon>Stramenopiles</taxon>
        <taxon>Ochrophyta</taxon>
        <taxon>Bacillariophyta</taxon>
        <taxon>Bacillariophyceae</taxon>
        <taxon>Bacillariophycidae</taxon>
        <taxon>Bacillariales</taxon>
        <taxon>Bacillariaceae</taxon>
        <taxon>Fragilariopsis</taxon>
    </lineage>
</organism>
<dbReference type="AlphaFoldDB" id="A0A1E7ESH6"/>
<accession>A0A1E7ESH6</accession>